<dbReference type="PANTHER" id="PTHR43434:SF20">
    <property type="entry name" value="5'-NUCLEOTIDASE"/>
    <property type="match status" value="1"/>
</dbReference>
<accession>A0A023D1G4</accession>
<reference evidence="1 2" key="2">
    <citation type="journal article" date="2014" name="FEMS Microbiol. Lett.">
        <title>Draft genomic DNA sequence of the facultatively methylotrophic bacterium Acidomonas methanolica type strain MB58.</title>
        <authorList>
            <person name="Higashiura N."/>
            <person name="Hadano H."/>
            <person name="Hirakawa H."/>
            <person name="Matsutani M."/>
            <person name="Takabe S."/>
            <person name="Matsushita K."/>
            <person name="Azuma Y."/>
        </authorList>
    </citation>
    <scope>NUCLEOTIDE SEQUENCE [LARGE SCALE GENOMIC DNA]</scope>
    <source>
        <strain evidence="1 2">MB58</strain>
    </source>
</reference>
<dbReference type="RefSeq" id="WP_042056005.1">
    <property type="nucleotide sequence ID" value="NZ_BAND01000011.1"/>
</dbReference>
<evidence type="ECO:0000313" key="1">
    <source>
        <dbReference type="EMBL" id="GAJ27977.1"/>
    </source>
</evidence>
<keyword evidence="2" id="KW-1185">Reference proteome</keyword>
<dbReference type="EMBL" id="BAND01000011">
    <property type="protein sequence ID" value="GAJ27977.1"/>
    <property type="molecule type" value="Genomic_DNA"/>
</dbReference>
<evidence type="ECO:0000313" key="2">
    <source>
        <dbReference type="Proteomes" id="UP000019760"/>
    </source>
</evidence>
<dbReference type="SFLD" id="SFLDS00003">
    <property type="entry name" value="Haloacid_Dehalogenase"/>
    <property type="match status" value="1"/>
</dbReference>
<dbReference type="Pfam" id="PF13419">
    <property type="entry name" value="HAD_2"/>
    <property type="match status" value="1"/>
</dbReference>
<dbReference type="SUPFAM" id="SSF56784">
    <property type="entry name" value="HAD-like"/>
    <property type="match status" value="1"/>
</dbReference>
<dbReference type="Gene3D" id="3.40.50.1000">
    <property type="entry name" value="HAD superfamily/HAD-like"/>
    <property type="match status" value="1"/>
</dbReference>
<dbReference type="InterPro" id="IPR036412">
    <property type="entry name" value="HAD-like_sf"/>
</dbReference>
<organism evidence="1 2">
    <name type="scientific">Acidomonas methanolica NBRC 104435</name>
    <dbReference type="NCBI Taxonomy" id="1231351"/>
    <lineage>
        <taxon>Bacteria</taxon>
        <taxon>Pseudomonadati</taxon>
        <taxon>Pseudomonadota</taxon>
        <taxon>Alphaproteobacteria</taxon>
        <taxon>Acetobacterales</taxon>
        <taxon>Acetobacteraceae</taxon>
        <taxon>Acidomonas</taxon>
    </lineage>
</organism>
<dbReference type="PANTHER" id="PTHR43434">
    <property type="entry name" value="PHOSPHOGLYCOLATE PHOSPHATASE"/>
    <property type="match status" value="1"/>
</dbReference>
<dbReference type="OrthoDB" id="9793014at2"/>
<dbReference type="InterPro" id="IPR023214">
    <property type="entry name" value="HAD_sf"/>
</dbReference>
<proteinExistence type="predicted"/>
<reference evidence="2" key="1">
    <citation type="journal article" date="2014" name="FEMS Microbiol. Lett.">
        <title>Draft Genomic DNA Sequence of the Facultatively Methylotrophic Bacterium Acidomonas methanolica type strain MB58.</title>
        <authorList>
            <person name="Higashiura N."/>
            <person name="Hadano H."/>
            <person name="Hirakawa H."/>
            <person name="Matsutani M."/>
            <person name="Takabe S."/>
            <person name="Matsushita K."/>
            <person name="Azuma Y."/>
        </authorList>
    </citation>
    <scope>NUCLEOTIDE SEQUENCE [LARGE SCALE GENOMIC DNA]</scope>
    <source>
        <strain evidence="2">MB58</strain>
    </source>
</reference>
<name>A0A023D1G4_ACIMT</name>
<dbReference type="GO" id="GO:0004713">
    <property type="term" value="F:protein tyrosine kinase activity"/>
    <property type="evidence" value="ECO:0007669"/>
    <property type="project" value="TreeGrafter"/>
</dbReference>
<dbReference type="SFLD" id="SFLDG01129">
    <property type="entry name" value="C1.5:_HAD__Beta-PGM__Phosphata"/>
    <property type="match status" value="1"/>
</dbReference>
<gene>
    <name evidence="1" type="ORF">Amme_011_077</name>
</gene>
<dbReference type="GO" id="GO:0005829">
    <property type="term" value="C:cytosol"/>
    <property type="evidence" value="ECO:0007669"/>
    <property type="project" value="TreeGrafter"/>
</dbReference>
<comment type="caution">
    <text evidence="1">The sequence shown here is derived from an EMBL/GenBank/DDBJ whole genome shotgun (WGS) entry which is preliminary data.</text>
</comment>
<sequence length="235" mass="25773">MTSFHDLDPASAILFDLDGTIIDSRQGIVSTLHHVIARLGHEPDPARDLTWVVGPPLAELMEEVLRPYDEHRVAEAVEIYRARYQTHGRFQTPLYDGIADLLHRIAASPARLFTATSKPAFLARDILQAHGLDRLFDEICGANPDDSGAEKPELIARILRDHAIPSNKAVMIGDRRFDITGAQANHLRTIGVLWGYGGNAELTAAGADVLCERPEALGGMIRAQLAAAWRHRPAA</sequence>
<dbReference type="Proteomes" id="UP000019760">
    <property type="component" value="Unassembled WGS sequence"/>
</dbReference>
<dbReference type="InterPro" id="IPR050155">
    <property type="entry name" value="HAD-like_hydrolase_sf"/>
</dbReference>
<dbReference type="InterPro" id="IPR023198">
    <property type="entry name" value="PGP-like_dom2"/>
</dbReference>
<dbReference type="InterPro" id="IPR041492">
    <property type="entry name" value="HAD_2"/>
</dbReference>
<protein>
    <submittedName>
        <fullName evidence="1">Phosphoglycolate phosphatase</fullName>
    </submittedName>
</protein>
<dbReference type="Gene3D" id="1.10.150.240">
    <property type="entry name" value="Putative phosphatase, domain 2"/>
    <property type="match status" value="1"/>
</dbReference>
<dbReference type="AlphaFoldDB" id="A0A023D1G4"/>